<evidence type="ECO:0000313" key="1">
    <source>
        <dbReference type="EMBL" id="RKO78224.1"/>
    </source>
</evidence>
<organism evidence="1 2">
    <name type="scientific">Pectobacterium parmentieri</name>
    <dbReference type="NCBI Taxonomy" id="1905730"/>
    <lineage>
        <taxon>Bacteria</taxon>
        <taxon>Pseudomonadati</taxon>
        <taxon>Pseudomonadota</taxon>
        <taxon>Gammaproteobacteria</taxon>
        <taxon>Enterobacterales</taxon>
        <taxon>Pectobacteriaceae</taxon>
        <taxon>Pectobacterium</taxon>
    </lineage>
</organism>
<dbReference type="Proteomes" id="UP000269665">
    <property type="component" value="Unassembled WGS sequence"/>
</dbReference>
<name>A0A8B3FHT7_PECPM</name>
<dbReference type="OrthoDB" id="6425214at2"/>
<comment type="caution">
    <text evidence="1">The sequence shown here is derived from an EMBL/GenBank/DDBJ whole genome shotgun (WGS) entry which is preliminary data.</text>
</comment>
<sequence>MSPGQRSPSSRSASIVAGRTSFNIMWHYAKVAERNPRVTHIISAPGRLRARCVLLQHRRAAGRRGCAPQHSAAHSSQARSAANIAPVLRLSRCGRPPWRRWLRRQPSANINVNRTGGCRPDGLR</sequence>
<accession>A0A8B3FHT7</accession>
<protein>
    <submittedName>
        <fullName evidence="1">Uncharacterized protein</fullName>
    </submittedName>
</protein>
<gene>
    <name evidence="1" type="ORF">C5E00_16210</name>
</gene>
<evidence type="ECO:0000313" key="2">
    <source>
        <dbReference type="Proteomes" id="UP000269665"/>
    </source>
</evidence>
<dbReference type="AlphaFoldDB" id="A0A8B3FHT7"/>
<proteinExistence type="predicted"/>
<dbReference type="EMBL" id="PSZG01000001">
    <property type="protein sequence ID" value="RKO78224.1"/>
    <property type="molecule type" value="Genomic_DNA"/>
</dbReference>
<reference evidence="1 2" key="1">
    <citation type="journal article" date="2018" name="BMC Genomics">
        <title>High genomic variability in the plant pathogenic bacterium Pectobacterium parmentieri deciphered from de novo assembled complete genomes.</title>
        <authorList>
            <person name="Zoledowska S."/>
            <person name="Motyka-Pomagruk A."/>
            <person name="Sledz W."/>
            <person name="Mengoni A."/>
            <person name="Lojkowska E."/>
        </authorList>
    </citation>
    <scope>NUCLEOTIDE SEQUENCE [LARGE SCALE GENOMIC DNA]</scope>
    <source>
        <strain evidence="1 2">IFB5626</strain>
    </source>
</reference>